<organism evidence="1 2">
    <name type="scientific">Rotaria magnacalcarata</name>
    <dbReference type="NCBI Taxonomy" id="392030"/>
    <lineage>
        <taxon>Eukaryota</taxon>
        <taxon>Metazoa</taxon>
        <taxon>Spiralia</taxon>
        <taxon>Gnathifera</taxon>
        <taxon>Rotifera</taxon>
        <taxon>Eurotatoria</taxon>
        <taxon>Bdelloidea</taxon>
        <taxon>Philodinida</taxon>
        <taxon>Philodinidae</taxon>
        <taxon>Rotaria</taxon>
    </lineage>
</organism>
<feature type="non-terminal residue" evidence="1">
    <location>
        <position position="1"/>
    </location>
</feature>
<evidence type="ECO:0000313" key="1">
    <source>
        <dbReference type="EMBL" id="CAF5058088.1"/>
    </source>
</evidence>
<accession>A0A8S3EKG7</accession>
<dbReference type="AlphaFoldDB" id="A0A8S3EKG7"/>
<name>A0A8S3EKG7_9BILA</name>
<proteinExistence type="predicted"/>
<sequence>SSVDYFPCRSSYRPSKEFKDC</sequence>
<dbReference type="EMBL" id="CAJOBH010227621">
    <property type="protein sequence ID" value="CAF5058088.1"/>
    <property type="molecule type" value="Genomic_DNA"/>
</dbReference>
<protein>
    <submittedName>
        <fullName evidence="1">Uncharacterized protein</fullName>
    </submittedName>
</protein>
<comment type="caution">
    <text evidence="1">The sequence shown here is derived from an EMBL/GenBank/DDBJ whole genome shotgun (WGS) entry which is preliminary data.</text>
</comment>
<evidence type="ECO:0000313" key="2">
    <source>
        <dbReference type="Proteomes" id="UP000681967"/>
    </source>
</evidence>
<dbReference type="Proteomes" id="UP000681967">
    <property type="component" value="Unassembled WGS sequence"/>
</dbReference>
<reference evidence="1" key="1">
    <citation type="submission" date="2021-02" db="EMBL/GenBank/DDBJ databases">
        <authorList>
            <person name="Nowell W R."/>
        </authorList>
    </citation>
    <scope>NUCLEOTIDE SEQUENCE</scope>
</reference>
<gene>
    <name evidence="1" type="ORF">BYL167_LOCUS58912</name>
</gene>